<dbReference type="RefSeq" id="WP_186745341.1">
    <property type="nucleotide sequence ID" value="NZ_CP060394.1"/>
</dbReference>
<dbReference type="KEGG" id="adin:H7849_07370"/>
<reference evidence="1 2" key="1">
    <citation type="submission" date="2020-08" db="EMBL/GenBank/DDBJ databases">
        <title>Edaphobacter telluris sp. nov. and Acidobacterium dinghuensis sp. nov., two acidobacteria isolated from forest soil.</title>
        <authorList>
            <person name="Fu J."/>
            <person name="Qiu L."/>
        </authorList>
    </citation>
    <scope>NUCLEOTIDE SEQUENCE [LARGE SCALE GENOMIC DNA]</scope>
    <source>
        <strain evidence="1">4Y35</strain>
    </source>
</reference>
<dbReference type="AlphaFoldDB" id="A0A7G8BMG2"/>
<protein>
    <submittedName>
        <fullName evidence="1">Uncharacterized protein</fullName>
    </submittedName>
</protein>
<evidence type="ECO:0000313" key="2">
    <source>
        <dbReference type="Proteomes" id="UP000515312"/>
    </source>
</evidence>
<accession>A0A7G8BMG2</accession>
<dbReference type="Proteomes" id="UP000515312">
    <property type="component" value="Chromosome"/>
</dbReference>
<name>A0A7G8BMG2_9BACT</name>
<proteinExistence type="predicted"/>
<keyword evidence="2" id="KW-1185">Reference proteome</keyword>
<gene>
    <name evidence="1" type="ORF">H7849_07370</name>
</gene>
<dbReference type="EMBL" id="CP060394">
    <property type="protein sequence ID" value="QNI33732.1"/>
    <property type="molecule type" value="Genomic_DNA"/>
</dbReference>
<evidence type="ECO:0000313" key="1">
    <source>
        <dbReference type="EMBL" id="QNI33732.1"/>
    </source>
</evidence>
<organism evidence="1 2">
    <name type="scientific">Alloacidobacterium dinghuense</name>
    <dbReference type="NCBI Taxonomy" id="2763107"/>
    <lineage>
        <taxon>Bacteria</taxon>
        <taxon>Pseudomonadati</taxon>
        <taxon>Acidobacteriota</taxon>
        <taxon>Terriglobia</taxon>
        <taxon>Terriglobales</taxon>
        <taxon>Acidobacteriaceae</taxon>
        <taxon>Alloacidobacterium</taxon>
    </lineage>
</organism>
<sequence>MEFGGAAQQKTIDRYTGGEDIPYEQLRRVWTDTVGWNPTVMSVGYPYFFAQVRAVNEGLPLAERIHVWLGEPPVDWSTIKTLADLPLSQQRDQHPAELIKTQILAKGKKALVIYGSFHFLGLDSLQSLVEESYPRSFFVVTAYTGFPDHASSETFEQNLQAWRSRLLGTEGHKANFLLVKIQGSGVPGDALLYLGSATGLTQSPVTPDLYLDFAFRREINRRSLIFNGKPLDVAIPLISPTYIRK</sequence>